<sequence>MLPSSHGDFRLPMLKILDDRYDIVFAGLLAVYICQAISDTVPYIEQLAAVQQLKCRKRGVPFWKGSSAHLFAACPNAYKRGCNQRLLHVTVIQVTDKCPTGLQGFAIAATAPSSFKLIRSFQRIKCKTILFFEPNSEENSVNLYKKSLLVAKQKDSHWQIEYVKISPDNIALMGWNYPDNQFRVKALLLTNFFLVSSTSNLSTKQRHFKENDVVLERIIRMFNEYQWAVTNAQMQIAIANANAICFCRIDQ</sequence>
<reference evidence="1 2" key="1">
    <citation type="submission" date="2015-07" db="EMBL/GenBank/DDBJ databases">
        <title>The genome of Melipona quadrifasciata.</title>
        <authorList>
            <person name="Pan H."/>
            <person name="Kapheim K."/>
        </authorList>
    </citation>
    <scope>NUCLEOTIDE SEQUENCE [LARGE SCALE GENOMIC DNA]</scope>
    <source>
        <strain evidence="1">0111107301</strain>
        <tissue evidence="1">Whole body</tissue>
    </source>
</reference>
<name>A0A0M9A8I2_9HYME</name>
<dbReference type="AlphaFoldDB" id="A0A0M9A8I2"/>
<proteinExistence type="predicted"/>
<organism evidence="1 2">
    <name type="scientific">Melipona quadrifasciata</name>
    <dbReference type="NCBI Taxonomy" id="166423"/>
    <lineage>
        <taxon>Eukaryota</taxon>
        <taxon>Metazoa</taxon>
        <taxon>Ecdysozoa</taxon>
        <taxon>Arthropoda</taxon>
        <taxon>Hexapoda</taxon>
        <taxon>Insecta</taxon>
        <taxon>Pterygota</taxon>
        <taxon>Neoptera</taxon>
        <taxon>Endopterygota</taxon>
        <taxon>Hymenoptera</taxon>
        <taxon>Apocrita</taxon>
        <taxon>Aculeata</taxon>
        <taxon>Apoidea</taxon>
        <taxon>Anthophila</taxon>
        <taxon>Apidae</taxon>
        <taxon>Melipona</taxon>
    </lineage>
</organism>
<dbReference type="Proteomes" id="UP000053105">
    <property type="component" value="Unassembled WGS sequence"/>
</dbReference>
<dbReference type="EMBL" id="KQ435727">
    <property type="protein sequence ID" value="KOX78039.1"/>
    <property type="molecule type" value="Genomic_DNA"/>
</dbReference>
<keyword evidence="2" id="KW-1185">Reference proteome</keyword>
<evidence type="ECO:0000313" key="1">
    <source>
        <dbReference type="EMBL" id="KOX78039.1"/>
    </source>
</evidence>
<protein>
    <submittedName>
        <fullName evidence="1">Uncharacterized protein</fullName>
    </submittedName>
</protein>
<gene>
    <name evidence="1" type="ORF">WN51_05927</name>
</gene>
<evidence type="ECO:0000313" key="2">
    <source>
        <dbReference type="Proteomes" id="UP000053105"/>
    </source>
</evidence>
<accession>A0A0M9A8I2</accession>